<keyword evidence="1" id="KW-1185">Reference proteome</keyword>
<proteinExistence type="predicted"/>
<reference evidence="2" key="1">
    <citation type="submission" date="2022-11" db="UniProtKB">
        <authorList>
            <consortium name="WormBaseParasite"/>
        </authorList>
    </citation>
    <scope>IDENTIFICATION</scope>
</reference>
<organism evidence="1 2">
    <name type="scientific">Romanomermis culicivorax</name>
    <name type="common">Nematode worm</name>
    <dbReference type="NCBI Taxonomy" id="13658"/>
    <lineage>
        <taxon>Eukaryota</taxon>
        <taxon>Metazoa</taxon>
        <taxon>Ecdysozoa</taxon>
        <taxon>Nematoda</taxon>
        <taxon>Enoplea</taxon>
        <taxon>Dorylaimia</taxon>
        <taxon>Mermithida</taxon>
        <taxon>Mermithoidea</taxon>
        <taxon>Mermithidae</taxon>
        <taxon>Romanomermis</taxon>
    </lineage>
</organism>
<protein>
    <submittedName>
        <fullName evidence="2">Uncharacterized protein</fullName>
    </submittedName>
</protein>
<sequence length="158" mass="17618">MQSTTDSGMTNCLISLICGCKSPSSAKKIDGRFAALRICREAMIVVMGESAACARDKAYLLLFGNFLKNLVIRGVQEQLGLRADGDRVDIRVCEKIGADDTLIISVILKDYTLDHMFTKRGFHCNDYWAMSVDNGTIGHFDFTTYPKLERLFVESAFD</sequence>
<dbReference type="WBParaSite" id="nRc.2.0.1.t05089-RA">
    <property type="protein sequence ID" value="nRc.2.0.1.t05089-RA"/>
    <property type="gene ID" value="nRc.2.0.1.g05089"/>
</dbReference>
<accession>A0A915HTK2</accession>
<evidence type="ECO:0000313" key="2">
    <source>
        <dbReference type="WBParaSite" id="nRc.2.0.1.t05089-RA"/>
    </source>
</evidence>
<dbReference type="AlphaFoldDB" id="A0A915HTK2"/>
<dbReference type="Proteomes" id="UP000887565">
    <property type="component" value="Unplaced"/>
</dbReference>
<evidence type="ECO:0000313" key="1">
    <source>
        <dbReference type="Proteomes" id="UP000887565"/>
    </source>
</evidence>
<name>A0A915HTK2_ROMCU</name>